<dbReference type="Pfam" id="PF13643">
    <property type="entry name" value="DUF4145"/>
    <property type="match status" value="1"/>
</dbReference>
<evidence type="ECO:0000259" key="1">
    <source>
        <dbReference type="Pfam" id="PF13643"/>
    </source>
</evidence>
<dbReference type="Proteomes" id="UP000197174">
    <property type="component" value="Unassembled WGS sequence"/>
</dbReference>
<evidence type="ECO:0000313" key="3">
    <source>
        <dbReference type="Proteomes" id="UP000197174"/>
    </source>
</evidence>
<sequence>MPEHGASWMLVFPQFVLGLPPHTDMPSNVAAIYEEARAVAQRSPRSAAGLLRLALQILIDELEPGAGTLDAKIGKLVGSGLDPRVHRAMDIVRVVGNNAVHPGQISLEDDPNLVPSLFKLINMVVEEMISRPKHLDQLFQLLPEQARKGIDRRNTRAAGASQ</sequence>
<protein>
    <recommendedName>
        <fullName evidence="1">DUF4145 domain-containing protein</fullName>
    </recommendedName>
</protein>
<reference evidence="2 3" key="1">
    <citation type="submission" date="2017-03" db="EMBL/GenBank/DDBJ databases">
        <title>Whole genome sequence of Micromonospora wenchangensis, isolated from mangrove soil.</title>
        <authorList>
            <person name="Yang H."/>
        </authorList>
    </citation>
    <scope>NUCLEOTIDE SEQUENCE [LARGE SCALE GENOMIC DNA]</scope>
    <source>
        <strain evidence="2 3">CCTCC AA 2012002</strain>
    </source>
</reference>
<dbReference type="AlphaFoldDB" id="A0A246RPN5"/>
<dbReference type="EMBL" id="MZMV01000012">
    <property type="protein sequence ID" value="OWV09250.1"/>
    <property type="molecule type" value="Genomic_DNA"/>
</dbReference>
<dbReference type="InterPro" id="IPR025285">
    <property type="entry name" value="DUF4145"/>
</dbReference>
<proteinExistence type="predicted"/>
<keyword evidence="3" id="KW-1185">Reference proteome</keyword>
<organism evidence="2 3">
    <name type="scientific">Micromonospora wenchangensis</name>
    <dbReference type="NCBI Taxonomy" id="1185415"/>
    <lineage>
        <taxon>Bacteria</taxon>
        <taxon>Bacillati</taxon>
        <taxon>Actinomycetota</taxon>
        <taxon>Actinomycetes</taxon>
        <taxon>Micromonosporales</taxon>
        <taxon>Micromonosporaceae</taxon>
        <taxon>Micromonospora</taxon>
    </lineage>
</organism>
<name>A0A246RPN5_9ACTN</name>
<accession>A0A246RPN5</accession>
<feature type="domain" description="DUF4145" evidence="1">
    <location>
        <begin position="34"/>
        <end position="109"/>
    </location>
</feature>
<gene>
    <name evidence="2" type="ORF">B5D80_09590</name>
</gene>
<evidence type="ECO:0000313" key="2">
    <source>
        <dbReference type="EMBL" id="OWV09250.1"/>
    </source>
</evidence>
<comment type="caution">
    <text evidence="2">The sequence shown here is derived from an EMBL/GenBank/DDBJ whole genome shotgun (WGS) entry which is preliminary data.</text>
</comment>